<dbReference type="SUPFAM" id="SSF46689">
    <property type="entry name" value="Homeodomain-like"/>
    <property type="match status" value="1"/>
</dbReference>
<dbReference type="GeneID" id="92498960"/>
<feature type="domain" description="HTH tetR-type" evidence="5">
    <location>
        <begin position="5"/>
        <end position="65"/>
    </location>
</feature>
<accession>A0A059E9Z6</accession>
<dbReference type="InterPro" id="IPR001647">
    <property type="entry name" value="HTH_TetR"/>
</dbReference>
<dbReference type="Proteomes" id="UP000024547">
    <property type="component" value="Unassembled WGS sequence"/>
</dbReference>
<dbReference type="InterPro" id="IPR009057">
    <property type="entry name" value="Homeodomain-like_sf"/>
</dbReference>
<dbReference type="EMBL" id="AWFH01000004">
    <property type="protein sequence ID" value="KCZ64347.1"/>
    <property type="molecule type" value="Genomic_DNA"/>
</dbReference>
<evidence type="ECO:0000259" key="5">
    <source>
        <dbReference type="PROSITE" id="PS50977"/>
    </source>
</evidence>
<dbReference type="GO" id="GO:0003700">
    <property type="term" value="F:DNA-binding transcription factor activity"/>
    <property type="evidence" value="ECO:0007669"/>
    <property type="project" value="TreeGrafter"/>
</dbReference>
<dbReference type="SUPFAM" id="SSF48498">
    <property type="entry name" value="Tetracyclin repressor-like, C-terminal domain"/>
    <property type="match status" value="1"/>
</dbReference>
<evidence type="ECO:0000256" key="1">
    <source>
        <dbReference type="ARBA" id="ARBA00023015"/>
    </source>
</evidence>
<dbReference type="AlphaFoldDB" id="A0A059E9Z6"/>
<evidence type="ECO:0000313" key="6">
    <source>
        <dbReference type="EMBL" id="KCZ64347.1"/>
    </source>
</evidence>
<dbReference type="PATRIC" id="fig|1280948.3.peg.926"/>
<protein>
    <recommendedName>
        <fullName evidence="5">HTH tetR-type domain-containing protein</fullName>
    </recommendedName>
</protein>
<proteinExistence type="predicted"/>
<evidence type="ECO:0000256" key="2">
    <source>
        <dbReference type="ARBA" id="ARBA00023125"/>
    </source>
</evidence>
<gene>
    <name evidence="6" type="ORF">HY36_13430</name>
</gene>
<keyword evidence="2 4" id="KW-0238">DNA-binding</keyword>
<dbReference type="PANTHER" id="PTHR30055">
    <property type="entry name" value="HTH-TYPE TRANSCRIPTIONAL REGULATOR RUTR"/>
    <property type="match status" value="1"/>
</dbReference>
<organism evidence="6 7">
    <name type="scientific">Hyphomonas atlantica</name>
    <dbReference type="NCBI Taxonomy" id="1280948"/>
    <lineage>
        <taxon>Bacteria</taxon>
        <taxon>Pseudomonadati</taxon>
        <taxon>Pseudomonadota</taxon>
        <taxon>Alphaproteobacteria</taxon>
        <taxon>Hyphomonadales</taxon>
        <taxon>Hyphomonadaceae</taxon>
        <taxon>Hyphomonas</taxon>
    </lineage>
</organism>
<dbReference type="InterPro" id="IPR050109">
    <property type="entry name" value="HTH-type_TetR-like_transc_reg"/>
</dbReference>
<dbReference type="Gene3D" id="1.10.357.10">
    <property type="entry name" value="Tetracycline Repressor, domain 2"/>
    <property type="match status" value="1"/>
</dbReference>
<sequence length="206" mass="23706">MNDTTDTRQLILDAAMERIVHYGYSKTTMSEIAKDCNMSAGNIYRFFASKLDIAEAIARKFNSELYQTYAGICRQSDSAADRLRRFFEFSMVRTFEAFEEKDKLIELAETLSDERPLFFNEQLAQERVYLVQILEAGMDAGEFRQIEHKDETAEMIQAAMMKFRFPQMFSHLTLPKLKREQAGVMNLVLAGLSPGATIPDRKIDKL</sequence>
<dbReference type="RefSeq" id="WP_035549144.1">
    <property type="nucleotide sequence ID" value="NZ_AWFH01000004.1"/>
</dbReference>
<dbReference type="STRING" id="1280948.HY36_13430"/>
<reference evidence="6 7" key="1">
    <citation type="journal article" date="2014" name="Antonie Van Leeuwenhoek">
        <title>Hyphomonas beringensis sp. nov. and Hyphomonas chukchiensis sp. nov., isolated from surface seawater of the Bering Sea and Chukchi Sea.</title>
        <authorList>
            <person name="Li C."/>
            <person name="Lai Q."/>
            <person name="Li G."/>
            <person name="Dong C."/>
            <person name="Wang J."/>
            <person name="Liao Y."/>
            <person name="Shao Z."/>
        </authorList>
    </citation>
    <scope>NUCLEOTIDE SEQUENCE [LARGE SCALE GENOMIC DNA]</scope>
    <source>
        <strain evidence="6 7">22II1-22F38</strain>
    </source>
</reference>
<dbReference type="PANTHER" id="PTHR30055:SF234">
    <property type="entry name" value="HTH-TYPE TRANSCRIPTIONAL REGULATOR BETI"/>
    <property type="match status" value="1"/>
</dbReference>
<name>A0A059E9Z6_9PROT</name>
<dbReference type="GO" id="GO:0000976">
    <property type="term" value="F:transcription cis-regulatory region binding"/>
    <property type="evidence" value="ECO:0007669"/>
    <property type="project" value="TreeGrafter"/>
</dbReference>
<keyword evidence="3" id="KW-0804">Transcription</keyword>
<evidence type="ECO:0000256" key="4">
    <source>
        <dbReference type="PROSITE-ProRule" id="PRU00335"/>
    </source>
</evidence>
<dbReference type="Pfam" id="PF00440">
    <property type="entry name" value="TetR_N"/>
    <property type="match status" value="1"/>
</dbReference>
<keyword evidence="7" id="KW-1185">Reference proteome</keyword>
<keyword evidence="1" id="KW-0805">Transcription regulation</keyword>
<dbReference type="InterPro" id="IPR036271">
    <property type="entry name" value="Tet_transcr_reg_TetR-rel_C_sf"/>
</dbReference>
<dbReference type="eggNOG" id="COG1309">
    <property type="taxonomic scope" value="Bacteria"/>
</dbReference>
<dbReference type="PRINTS" id="PR00455">
    <property type="entry name" value="HTHTETR"/>
</dbReference>
<dbReference type="Pfam" id="PF17935">
    <property type="entry name" value="TetR_C_27"/>
    <property type="match status" value="1"/>
</dbReference>
<comment type="caution">
    <text evidence="6">The sequence shown here is derived from an EMBL/GenBank/DDBJ whole genome shotgun (WGS) entry which is preliminary data.</text>
</comment>
<evidence type="ECO:0000256" key="3">
    <source>
        <dbReference type="ARBA" id="ARBA00023163"/>
    </source>
</evidence>
<dbReference type="OrthoDB" id="9802802at2"/>
<dbReference type="PROSITE" id="PS50977">
    <property type="entry name" value="HTH_TETR_2"/>
    <property type="match status" value="1"/>
</dbReference>
<dbReference type="InterPro" id="IPR041478">
    <property type="entry name" value="TetR_C_27"/>
</dbReference>
<evidence type="ECO:0000313" key="7">
    <source>
        <dbReference type="Proteomes" id="UP000024547"/>
    </source>
</evidence>
<feature type="DNA-binding region" description="H-T-H motif" evidence="4">
    <location>
        <begin position="28"/>
        <end position="47"/>
    </location>
</feature>